<feature type="domain" description="NAD(P)-binding" evidence="1">
    <location>
        <begin position="7"/>
        <end position="193"/>
    </location>
</feature>
<dbReference type="PANTHER" id="PTHR15020:SF50">
    <property type="entry name" value="UPF0659 PROTEIN YMR090W"/>
    <property type="match status" value="1"/>
</dbReference>
<keyword evidence="3" id="KW-1185">Reference proteome</keyword>
<proteinExistence type="predicted"/>
<dbReference type="Pfam" id="PF13460">
    <property type="entry name" value="NAD_binding_10"/>
    <property type="match status" value="1"/>
</dbReference>
<dbReference type="InterPro" id="IPR036291">
    <property type="entry name" value="NAD(P)-bd_dom_sf"/>
</dbReference>
<dbReference type="RefSeq" id="WP_345466841.1">
    <property type="nucleotide sequence ID" value="NZ_BAABLK010000022.1"/>
</dbReference>
<dbReference type="PANTHER" id="PTHR15020">
    <property type="entry name" value="FLAVIN REDUCTASE-RELATED"/>
    <property type="match status" value="1"/>
</dbReference>
<dbReference type="EMBL" id="BAABLK010000022">
    <property type="protein sequence ID" value="GAA5226531.1"/>
    <property type="molecule type" value="Genomic_DNA"/>
</dbReference>
<accession>A0ABP9TK61</accession>
<comment type="caution">
    <text evidence="2">The sequence shown here is derived from an EMBL/GenBank/DDBJ whole genome shotgun (WGS) entry which is preliminary data.</text>
</comment>
<sequence length="217" mass="22326">MKVTIIGGHGKIALLAASRLSERGDEVLSIVRNPEHVGDIAELGATAVVLDVESASAAELAEVFEGSDAIVFSAGAGGGAPERTYAVDRDAAIRSMNGADIAGTKRFIMVSFLNADTEHLVPLDDPFYPYMAAKIAADEHLRSSDLDYTILAPGSLTLEDATGALNPAPESSADSSTSRGNVAQAIVAALDEPASIGRTIGFSDGNTPLERVIGGTS</sequence>
<dbReference type="SUPFAM" id="SSF51735">
    <property type="entry name" value="NAD(P)-binding Rossmann-fold domains"/>
    <property type="match status" value="1"/>
</dbReference>
<protein>
    <submittedName>
        <fullName evidence="2">SDR family oxidoreductase</fullName>
    </submittedName>
</protein>
<dbReference type="Gene3D" id="3.40.50.720">
    <property type="entry name" value="NAD(P)-binding Rossmann-like Domain"/>
    <property type="match status" value="1"/>
</dbReference>
<dbReference type="Proteomes" id="UP001501257">
    <property type="component" value="Unassembled WGS sequence"/>
</dbReference>
<evidence type="ECO:0000259" key="1">
    <source>
        <dbReference type="Pfam" id="PF13460"/>
    </source>
</evidence>
<evidence type="ECO:0000313" key="2">
    <source>
        <dbReference type="EMBL" id="GAA5226531.1"/>
    </source>
</evidence>
<name>A0ABP9TK61_9MICC</name>
<reference evidence="3" key="1">
    <citation type="journal article" date="2019" name="Int. J. Syst. Evol. Microbiol.">
        <title>The Global Catalogue of Microorganisms (GCM) 10K type strain sequencing project: providing services to taxonomists for standard genome sequencing and annotation.</title>
        <authorList>
            <consortium name="The Broad Institute Genomics Platform"/>
            <consortium name="The Broad Institute Genome Sequencing Center for Infectious Disease"/>
            <person name="Wu L."/>
            <person name="Ma J."/>
        </authorList>
    </citation>
    <scope>NUCLEOTIDE SEQUENCE [LARGE SCALE GENOMIC DNA]</scope>
    <source>
        <strain evidence="3">JCM 18952</strain>
    </source>
</reference>
<organism evidence="2 3">
    <name type="scientific">Paeniglutamicibacter antarcticus</name>
    <dbReference type="NCBI Taxonomy" id="494023"/>
    <lineage>
        <taxon>Bacteria</taxon>
        <taxon>Bacillati</taxon>
        <taxon>Actinomycetota</taxon>
        <taxon>Actinomycetes</taxon>
        <taxon>Micrococcales</taxon>
        <taxon>Micrococcaceae</taxon>
        <taxon>Paeniglutamicibacter</taxon>
    </lineage>
</organism>
<gene>
    <name evidence="2" type="ORF">GCM10025778_10640</name>
</gene>
<evidence type="ECO:0000313" key="3">
    <source>
        <dbReference type="Proteomes" id="UP001501257"/>
    </source>
</evidence>
<dbReference type="InterPro" id="IPR016040">
    <property type="entry name" value="NAD(P)-bd_dom"/>
</dbReference>
<dbReference type="CDD" id="cd05243">
    <property type="entry name" value="SDR_a5"/>
    <property type="match status" value="1"/>
</dbReference>